<dbReference type="Proteomes" id="UP000834106">
    <property type="component" value="Chromosome 10"/>
</dbReference>
<accession>A0AAD1ZGD8</accession>
<keyword evidence="2" id="KW-1185">Reference proteome</keyword>
<reference evidence="1" key="1">
    <citation type="submission" date="2023-05" db="EMBL/GenBank/DDBJ databases">
        <authorList>
            <person name="Huff M."/>
        </authorList>
    </citation>
    <scope>NUCLEOTIDE SEQUENCE</scope>
</reference>
<dbReference type="EMBL" id="OU503045">
    <property type="protein sequence ID" value="CAI9769328.1"/>
    <property type="molecule type" value="Genomic_DNA"/>
</dbReference>
<dbReference type="AlphaFoldDB" id="A0AAD1ZGD8"/>
<gene>
    <name evidence="1" type="ORF">FPE_LOCUS16962</name>
</gene>
<proteinExistence type="predicted"/>
<evidence type="ECO:0000313" key="2">
    <source>
        <dbReference type="Proteomes" id="UP000834106"/>
    </source>
</evidence>
<protein>
    <submittedName>
        <fullName evidence="1">Uncharacterized protein</fullName>
    </submittedName>
</protein>
<organism evidence="1 2">
    <name type="scientific">Fraxinus pennsylvanica</name>
    <dbReference type="NCBI Taxonomy" id="56036"/>
    <lineage>
        <taxon>Eukaryota</taxon>
        <taxon>Viridiplantae</taxon>
        <taxon>Streptophyta</taxon>
        <taxon>Embryophyta</taxon>
        <taxon>Tracheophyta</taxon>
        <taxon>Spermatophyta</taxon>
        <taxon>Magnoliopsida</taxon>
        <taxon>eudicotyledons</taxon>
        <taxon>Gunneridae</taxon>
        <taxon>Pentapetalae</taxon>
        <taxon>asterids</taxon>
        <taxon>lamiids</taxon>
        <taxon>Lamiales</taxon>
        <taxon>Oleaceae</taxon>
        <taxon>Oleeae</taxon>
        <taxon>Fraxinus</taxon>
    </lineage>
</organism>
<evidence type="ECO:0000313" key="1">
    <source>
        <dbReference type="EMBL" id="CAI9769328.1"/>
    </source>
</evidence>
<name>A0AAD1ZGD8_9LAMI</name>
<sequence length="147" mass="16829">MVIVSYHMVQPQKTKKKQRKEMRATDSMAEMKDQITVSTIGKEKSMSGHRTSAANRRGSKLLKLLRLRLLLQLGVKYEANSLGHRKYDVGRLKLTSSHRKTVMDDHVGIIGDFVCVRGRAARFRGTVDERYERVKSCLLGWVLITKI</sequence>